<dbReference type="Proteomes" id="UP000285906">
    <property type="component" value="Unassembled WGS sequence"/>
</dbReference>
<protein>
    <submittedName>
        <fullName evidence="5">Response regulator receiver domain-containing protein</fullName>
    </submittedName>
</protein>
<organism evidence="5 6">
    <name type="scientific">Epilithonimonas arachidiradicis</name>
    <dbReference type="NCBI Taxonomy" id="1617282"/>
    <lineage>
        <taxon>Bacteria</taxon>
        <taxon>Pseudomonadati</taxon>
        <taxon>Bacteroidota</taxon>
        <taxon>Flavobacteriia</taxon>
        <taxon>Flavobacteriales</taxon>
        <taxon>Weeksellaceae</taxon>
        <taxon>Chryseobacterium group</taxon>
        <taxon>Epilithonimonas</taxon>
    </lineage>
</organism>
<dbReference type="InterPro" id="IPR011006">
    <property type="entry name" value="CheY-like_superfamily"/>
</dbReference>
<dbReference type="EMBL" id="RAQH01000007">
    <property type="protein sequence ID" value="RKE86620.1"/>
    <property type="molecule type" value="Genomic_DNA"/>
</dbReference>
<dbReference type="Proteomes" id="UP000658202">
    <property type="component" value="Unassembled WGS sequence"/>
</dbReference>
<dbReference type="Gene3D" id="3.40.50.2300">
    <property type="match status" value="1"/>
</dbReference>
<keyword evidence="1 2" id="KW-0597">Phosphoprotein</keyword>
<gene>
    <name evidence="5" type="ORF">BXY58_2439</name>
    <name evidence="4" type="ORF">GCM10007332_26600</name>
</gene>
<dbReference type="OrthoDB" id="9789181at2"/>
<dbReference type="Pfam" id="PF00072">
    <property type="entry name" value="Response_reg"/>
    <property type="match status" value="1"/>
</dbReference>
<dbReference type="AlphaFoldDB" id="A0A420D7J8"/>
<reference evidence="5 6" key="2">
    <citation type="submission" date="2018-09" db="EMBL/GenBank/DDBJ databases">
        <title>Genomic Encyclopedia of Archaeal and Bacterial Type Strains, Phase II (KMG-II): from individual species to whole genera.</title>
        <authorList>
            <person name="Goeker M."/>
        </authorList>
    </citation>
    <scope>NUCLEOTIDE SEQUENCE [LARGE SCALE GENOMIC DNA]</scope>
    <source>
        <strain evidence="5 6">DSM 27620</strain>
    </source>
</reference>
<reference evidence="4" key="1">
    <citation type="journal article" date="2014" name="Int. J. Syst. Evol. Microbiol.">
        <title>Complete genome of a new Firmicutes species belonging to the dominant human colonic microbiota ('Ruminococcus bicirculans') reveals two chromosomes and a selective capacity to utilize plant glucans.</title>
        <authorList>
            <consortium name="NISC Comparative Sequencing Program"/>
            <person name="Wegmann U."/>
            <person name="Louis P."/>
            <person name="Goesmann A."/>
            <person name="Henrissat B."/>
            <person name="Duncan S.H."/>
            <person name="Flint H.J."/>
        </authorList>
    </citation>
    <scope>NUCLEOTIDE SEQUENCE</scope>
    <source>
        <strain evidence="4">CCM 8490</strain>
    </source>
</reference>
<dbReference type="InterPro" id="IPR001789">
    <property type="entry name" value="Sig_transdc_resp-reg_receiver"/>
</dbReference>
<feature type="domain" description="Response regulatory" evidence="3">
    <location>
        <begin position="3"/>
        <end position="115"/>
    </location>
</feature>
<dbReference type="GO" id="GO:0000160">
    <property type="term" value="P:phosphorelay signal transduction system"/>
    <property type="evidence" value="ECO:0007669"/>
    <property type="project" value="InterPro"/>
</dbReference>
<evidence type="ECO:0000256" key="1">
    <source>
        <dbReference type="ARBA" id="ARBA00022553"/>
    </source>
</evidence>
<dbReference type="PROSITE" id="PS50110">
    <property type="entry name" value="RESPONSE_REGULATORY"/>
    <property type="match status" value="1"/>
</dbReference>
<evidence type="ECO:0000313" key="7">
    <source>
        <dbReference type="Proteomes" id="UP000658202"/>
    </source>
</evidence>
<keyword evidence="7" id="KW-1185">Reference proteome</keyword>
<name>A0A420D7J8_9FLAO</name>
<dbReference type="EMBL" id="BMCW01000006">
    <property type="protein sequence ID" value="GGG63120.1"/>
    <property type="molecule type" value="Genomic_DNA"/>
</dbReference>
<proteinExistence type="predicted"/>
<dbReference type="PANTHER" id="PTHR44591">
    <property type="entry name" value="STRESS RESPONSE REGULATOR PROTEIN 1"/>
    <property type="match status" value="1"/>
</dbReference>
<accession>A0A420D7J8</accession>
<dbReference type="SMART" id="SM00448">
    <property type="entry name" value="REC"/>
    <property type="match status" value="1"/>
</dbReference>
<evidence type="ECO:0000313" key="6">
    <source>
        <dbReference type="Proteomes" id="UP000285906"/>
    </source>
</evidence>
<dbReference type="InterPro" id="IPR050595">
    <property type="entry name" value="Bact_response_regulator"/>
</dbReference>
<sequence>MKTIFILEDEDSIRDLLNVFFSIEGYNIIEAAAISDFNRLYSTDRVDLFILDVRLPDGSGIDVCNTLKSNPIEAPVLMMSAHAKTFEIEKKCQPDAFISKPFDLDDLLARVHSFIGPA</sequence>
<evidence type="ECO:0000256" key="2">
    <source>
        <dbReference type="PROSITE-ProRule" id="PRU00169"/>
    </source>
</evidence>
<evidence type="ECO:0000313" key="4">
    <source>
        <dbReference type="EMBL" id="GGG63120.1"/>
    </source>
</evidence>
<dbReference type="RefSeq" id="WP_120214038.1">
    <property type="nucleotide sequence ID" value="NZ_BMCW01000006.1"/>
</dbReference>
<reference evidence="4" key="4">
    <citation type="submission" date="2024-05" db="EMBL/GenBank/DDBJ databases">
        <authorList>
            <person name="Sun Q."/>
            <person name="Sedlacek I."/>
        </authorList>
    </citation>
    <scope>NUCLEOTIDE SEQUENCE</scope>
    <source>
        <strain evidence="4">CCM 8490</strain>
    </source>
</reference>
<comment type="caution">
    <text evidence="5">The sequence shown here is derived from an EMBL/GenBank/DDBJ whole genome shotgun (WGS) entry which is preliminary data.</text>
</comment>
<evidence type="ECO:0000259" key="3">
    <source>
        <dbReference type="PROSITE" id="PS50110"/>
    </source>
</evidence>
<reference evidence="7" key="3">
    <citation type="journal article" date="2019" name="Int. J. Syst. Evol. Microbiol.">
        <title>The Global Catalogue of Microorganisms (GCM) 10K type strain sequencing project: providing services to taxonomists for standard genome sequencing and annotation.</title>
        <authorList>
            <consortium name="The Broad Institute Genomics Platform"/>
            <consortium name="The Broad Institute Genome Sequencing Center for Infectious Disease"/>
            <person name="Wu L."/>
            <person name="Ma J."/>
        </authorList>
    </citation>
    <scope>NUCLEOTIDE SEQUENCE [LARGE SCALE GENOMIC DNA]</scope>
    <source>
        <strain evidence="7">CCM 8490</strain>
    </source>
</reference>
<dbReference type="PANTHER" id="PTHR44591:SF3">
    <property type="entry name" value="RESPONSE REGULATORY DOMAIN-CONTAINING PROTEIN"/>
    <property type="match status" value="1"/>
</dbReference>
<dbReference type="SUPFAM" id="SSF52172">
    <property type="entry name" value="CheY-like"/>
    <property type="match status" value="1"/>
</dbReference>
<evidence type="ECO:0000313" key="5">
    <source>
        <dbReference type="EMBL" id="RKE86620.1"/>
    </source>
</evidence>
<feature type="modified residue" description="4-aspartylphosphate" evidence="2">
    <location>
        <position position="52"/>
    </location>
</feature>